<reference evidence="1 2" key="1">
    <citation type="journal article" date="2022" name="Nat. Ecol. Evol.">
        <title>A masculinizing supergene underlies an exaggerated male reproductive morph in a spider.</title>
        <authorList>
            <person name="Hendrickx F."/>
            <person name="De Corte Z."/>
            <person name="Sonet G."/>
            <person name="Van Belleghem S.M."/>
            <person name="Kostlbacher S."/>
            <person name="Vangestel C."/>
        </authorList>
    </citation>
    <scope>NUCLEOTIDE SEQUENCE [LARGE SCALE GENOMIC DNA]</scope>
    <source>
        <strain evidence="1">W744_W776</strain>
    </source>
</reference>
<accession>A0AAV6W2N1</accession>
<dbReference type="AlphaFoldDB" id="A0AAV6W2N1"/>
<gene>
    <name evidence="1" type="ORF">JTE90_010455</name>
</gene>
<dbReference type="EMBL" id="JAFNEN010000001">
    <property type="protein sequence ID" value="KAG8202093.1"/>
    <property type="molecule type" value="Genomic_DNA"/>
</dbReference>
<proteinExistence type="predicted"/>
<comment type="caution">
    <text evidence="1">The sequence shown here is derived from an EMBL/GenBank/DDBJ whole genome shotgun (WGS) entry which is preliminary data.</text>
</comment>
<keyword evidence="2" id="KW-1185">Reference proteome</keyword>
<organism evidence="1 2">
    <name type="scientific">Oedothorax gibbosus</name>
    <dbReference type="NCBI Taxonomy" id="931172"/>
    <lineage>
        <taxon>Eukaryota</taxon>
        <taxon>Metazoa</taxon>
        <taxon>Ecdysozoa</taxon>
        <taxon>Arthropoda</taxon>
        <taxon>Chelicerata</taxon>
        <taxon>Arachnida</taxon>
        <taxon>Araneae</taxon>
        <taxon>Araneomorphae</taxon>
        <taxon>Entelegynae</taxon>
        <taxon>Araneoidea</taxon>
        <taxon>Linyphiidae</taxon>
        <taxon>Erigoninae</taxon>
        <taxon>Oedothorax</taxon>
    </lineage>
</organism>
<sequence length="85" mass="9332">MSNAKNAFYPVQVQRRALPSRGATSRLARVSRSKLSCAYPAAVVTVTEAQSKRFSLPRFGSCTNGLRTARFDSCNLTSDWDSAQD</sequence>
<protein>
    <submittedName>
        <fullName evidence="1">Uncharacterized protein</fullName>
    </submittedName>
</protein>
<evidence type="ECO:0000313" key="1">
    <source>
        <dbReference type="EMBL" id="KAG8202093.1"/>
    </source>
</evidence>
<name>A0AAV6W2N1_9ARAC</name>
<evidence type="ECO:0000313" key="2">
    <source>
        <dbReference type="Proteomes" id="UP000827092"/>
    </source>
</evidence>
<dbReference type="Proteomes" id="UP000827092">
    <property type="component" value="Unassembled WGS sequence"/>
</dbReference>